<keyword evidence="2" id="KW-1185">Reference proteome</keyword>
<dbReference type="AlphaFoldDB" id="A0A7D9L3H9"/>
<dbReference type="EMBL" id="CACRXK020012172">
    <property type="protein sequence ID" value="CAB4022813.1"/>
    <property type="molecule type" value="Genomic_DNA"/>
</dbReference>
<sequence length="251" mass="29697">MVKMRCPKYSTVAVVLLSVLTITAFGFLIESCVDSYRHKIWTSKYLPRSKQAFPTAAVCNGRDQGEPPIPLNSTNIKNIPRIQNWCYTFTYDYTTHRNIRVSCKAQPVFVVWENKLVCTVVNLYNRSDLGAYSENLFDKQHETAMYMWFQYESSPFDTFQVYFFHGTQDATLIDKLQEKPWQEIGPYLKFNPSRKVESLSLNRKLYTTFMYFVRTREWKPYSSNIHEKDFMLQQQAKFRTNVTEDVIQVRK</sequence>
<organism evidence="1 2">
    <name type="scientific">Paramuricea clavata</name>
    <name type="common">Red gorgonian</name>
    <name type="synonym">Violescent sea-whip</name>
    <dbReference type="NCBI Taxonomy" id="317549"/>
    <lineage>
        <taxon>Eukaryota</taxon>
        <taxon>Metazoa</taxon>
        <taxon>Cnidaria</taxon>
        <taxon>Anthozoa</taxon>
        <taxon>Octocorallia</taxon>
        <taxon>Malacalcyonacea</taxon>
        <taxon>Plexauridae</taxon>
        <taxon>Paramuricea</taxon>
    </lineage>
</organism>
<gene>
    <name evidence="1" type="ORF">PACLA_8A016509</name>
</gene>
<name>A0A7D9L3H9_PARCT</name>
<accession>A0A7D9L3H9</accession>
<comment type="caution">
    <text evidence="1">The sequence shown here is derived from an EMBL/GenBank/DDBJ whole genome shotgun (WGS) entry which is preliminary data.</text>
</comment>
<evidence type="ECO:0000313" key="1">
    <source>
        <dbReference type="EMBL" id="CAB4022813.1"/>
    </source>
</evidence>
<reference evidence="1" key="1">
    <citation type="submission" date="2020-04" db="EMBL/GenBank/DDBJ databases">
        <authorList>
            <person name="Alioto T."/>
            <person name="Alioto T."/>
            <person name="Gomez Garrido J."/>
        </authorList>
    </citation>
    <scope>NUCLEOTIDE SEQUENCE</scope>
    <source>
        <strain evidence="1">A484AB</strain>
    </source>
</reference>
<dbReference type="Proteomes" id="UP001152795">
    <property type="component" value="Unassembled WGS sequence"/>
</dbReference>
<evidence type="ECO:0000313" key="2">
    <source>
        <dbReference type="Proteomes" id="UP001152795"/>
    </source>
</evidence>
<protein>
    <submittedName>
        <fullName evidence="1">Uncharacterized protein</fullName>
    </submittedName>
</protein>
<proteinExistence type="predicted"/>